<feature type="compositionally biased region" description="Acidic residues" evidence="1">
    <location>
        <begin position="60"/>
        <end position="71"/>
    </location>
</feature>
<sequence>SNTQDKMLDRKRKAKNSPSDPDSDVESFHDYDEGNRNNSISLTSNDITAFNEKIENLSPSDEDSDVGYDTP</sequence>
<evidence type="ECO:0000313" key="2">
    <source>
        <dbReference type="EMBL" id="CAG8699806.1"/>
    </source>
</evidence>
<reference evidence="2" key="1">
    <citation type="submission" date="2021-06" db="EMBL/GenBank/DDBJ databases">
        <authorList>
            <person name="Kallberg Y."/>
            <person name="Tangrot J."/>
            <person name="Rosling A."/>
        </authorList>
    </citation>
    <scope>NUCLEOTIDE SEQUENCE</scope>
    <source>
        <strain evidence="2">87-6 pot B 2015</strain>
    </source>
</reference>
<feature type="region of interest" description="Disordered" evidence="1">
    <location>
        <begin position="1"/>
        <end position="44"/>
    </location>
</feature>
<gene>
    <name evidence="2" type="ORF">FMOSSE_LOCUS13767</name>
</gene>
<organism evidence="2 3">
    <name type="scientific">Funneliformis mosseae</name>
    <name type="common">Endomycorrhizal fungus</name>
    <name type="synonym">Glomus mosseae</name>
    <dbReference type="NCBI Taxonomy" id="27381"/>
    <lineage>
        <taxon>Eukaryota</taxon>
        <taxon>Fungi</taxon>
        <taxon>Fungi incertae sedis</taxon>
        <taxon>Mucoromycota</taxon>
        <taxon>Glomeromycotina</taxon>
        <taxon>Glomeromycetes</taxon>
        <taxon>Glomerales</taxon>
        <taxon>Glomeraceae</taxon>
        <taxon>Funneliformis</taxon>
    </lineage>
</organism>
<feature type="region of interest" description="Disordered" evidence="1">
    <location>
        <begin position="52"/>
        <end position="71"/>
    </location>
</feature>
<proteinExistence type="predicted"/>
<dbReference type="AlphaFoldDB" id="A0A9N9HPL8"/>
<feature type="compositionally biased region" description="Basic and acidic residues" evidence="1">
    <location>
        <begin position="26"/>
        <end position="35"/>
    </location>
</feature>
<keyword evidence="3" id="KW-1185">Reference proteome</keyword>
<comment type="caution">
    <text evidence="2">The sequence shown here is derived from an EMBL/GenBank/DDBJ whole genome shotgun (WGS) entry which is preliminary data.</text>
</comment>
<evidence type="ECO:0000313" key="3">
    <source>
        <dbReference type="Proteomes" id="UP000789375"/>
    </source>
</evidence>
<protein>
    <submittedName>
        <fullName evidence="2">13003_t:CDS:1</fullName>
    </submittedName>
</protein>
<accession>A0A9N9HPL8</accession>
<dbReference type="EMBL" id="CAJVPP010008784">
    <property type="protein sequence ID" value="CAG8699806.1"/>
    <property type="molecule type" value="Genomic_DNA"/>
</dbReference>
<evidence type="ECO:0000256" key="1">
    <source>
        <dbReference type="SAM" id="MobiDB-lite"/>
    </source>
</evidence>
<name>A0A9N9HPL8_FUNMO</name>
<dbReference type="Proteomes" id="UP000789375">
    <property type="component" value="Unassembled WGS sequence"/>
</dbReference>
<feature type="non-terminal residue" evidence="2">
    <location>
        <position position="1"/>
    </location>
</feature>